<accession>B0D4L2</accession>
<keyword evidence="1" id="KW-0175">Coiled coil</keyword>
<dbReference type="KEGG" id="lbc:LACBIDRAFT_317186"/>
<sequence>MSFSIATSSISSGTATTSRLQRDCTALMYDSMTTDELKEALRDAHREINDAQRIISELKLELATAKVKKGGQKVGASEELLSADQEIAKLARIYMLFHQPWVRADDFRNPKPSFESNSAERFSSDDNLKLGATMELYDCVPERLHDYMQSHSDFATKFMKELSSSRSSIIDRLRKNAATIFGLTPDIFLRKFNRSTNSTINTLLGYNASRKTVSTRYPRLPPFFFENSDTSDTTLLFRSEYLLKVALLIIYRPSAIFGDALPILRSNSPYASRSESGTTAGLICCVATLACFIMSMDTELTGTGVGNVTGIGYFADFDAYKKILTLSRESSSAIIQLYRIWDARLFPNVHPASESGEEFEDDTNGNGNDDEEISQFLRQLHVQESPSHQHSASSAPNTIGSQPSGNRIHPAPVAPPPVSSPSIMSILNTGATAFDSQGTDSENLEAVQGPGDNLTEPVKPLPRRAANRRQVAAAAPSSINSTEPVIPIAAEQPQKRTTRGKKGTTKRR</sequence>
<feature type="compositionally biased region" description="Basic residues" evidence="2">
    <location>
        <begin position="496"/>
        <end position="508"/>
    </location>
</feature>
<dbReference type="AlphaFoldDB" id="B0D4L2"/>
<dbReference type="HOGENOM" id="CLU_034565_0_0_1"/>
<dbReference type="GeneID" id="6074704"/>
<keyword evidence="4" id="KW-1185">Reference proteome</keyword>
<dbReference type="OrthoDB" id="2958490at2759"/>
<organism evidence="4">
    <name type="scientific">Laccaria bicolor (strain S238N-H82 / ATCC MYA-4686)</name>
    <name type="common">Bicoloured deceiver</name>
    <name type="synonym">Laccaria laccata var. bicolor</name>
    <dbReference type="NCBI Taxonomy" id="486041"/>
    <lineage>
        <taxon>Eukaryota</taxon>
        <taxon>Fungi</taxon>
        <taxon>Dikarya</taxon>
        <taxon>Basidiomycota</taxon>
        <taxon>Agaricomycotina</taxon>
        <taxon>Agaricomycetes</taxon>
        <taxon>Agaricomycetidae</taxon>
        <taxon>Agaricales</taxon>
        <taxon>Agaricineae</taxon>
        <taxon>Hydnangiaceae</taxon>
        <taxon>Laccaria</taxon>
    </lineage>
</organism>
<feature type="compositionally biased region" description="Polar residues" evidence="2">
    <location>
        <begin position="423"/>
        <end position="441"/>
    </location>
</feature>
<evidence type="ECO:0000256" key="2">
    <source>
        <dbReference type="SAM" id="MobiDB-lite"/>
    </source>
</evidence>
<feature type="compositionally biased region" description="Low complexity" evidence="2">
    <location>
        <begin position="383"/>
        <end position="396"/>
    </location>
</feature>
<dbReference type="EMBL" id="DS547097">
    <property type="protein sequence ID" value="EDR10581.1"/>
    <property type="molecule type" value="Genomic_DNA"/>
</dbReference>
<protein>
    <submittedName>
        <fullName evidence="3">Predicted protein</fullName>
    </submittedName>
</protein>
<feature type="region of interest" description="Disordered" evidence="2">
    <location>
        <begin position="382"/>
        <end position="508"/>
    </location>
</feature>
<evidence type="ECO:0000256" key="1">
    <source>
        <dbReference type="SAM" id="Coils"/>
    </source>
</evidence>
<evidence type="ECO:0000313" key="3">
    <source>
        <dbReference type="EMBL" id="EDR10581.1"/>
    </source>
</evidence>
<evidence type="ECO:0000313" key="4">
    <source>
        <dbReference type="Proteomes" id="UP000001194"/>
    </source>
</evidence>
<dbReference type="RefSeq" id="XP_001879031.1">
    <property type="nucleotide sequence ID" value="XM_001878996.1"/>
</dbReference>
<dbReference type="Proteomes" id="UP000001194">
    <property type="component" value="Unassembled WGS sequence"/>
</dbReference>
<dbReference type="Pfam" id="PF20414">
    <property type="entry name" value="DUF6698"/>
    <property type="match status" value="1"/>
</dbReference>
<dbReference type="InterPro" id="IPR046521">
    <property type="entry name" value="DUF6698"/>
</dbReference>
<gene>
    <name evidence="3" type="ORF">LACBIDRAFT_317186</name>
</gene>
<reference evidence="3 4" key="1">
    <citation type="journal article" date="2008" name="Nature">
        <title>The genome of Laccaria bicolor provides insights into mycorrhizal symbiosis.</title>
        <authorList>
            <person name="Martin F."/>
            <person name="Aerts A."/>
            <person name="Ahren D."/>
            <person name="Brun A."/>
            <person name="Danchin E.G.J."/>
            <person name="Duchaussoy F."/>
            <person name="Gibon J."/>
            <person name="Kohler A."/>
            <person name="Lindquist E."/>
            <person name="Pereda V."/>
            <person name="Salamov A."/>
            <person name="Shapiro H.J."/>
            <person name="Wuyts J."/>
            <person name="Blaudez D."/>
            <person name="Buee M."/>
            <person name="Brokstein P."/>
            <person name="Canbaeck B."/>
            <person name="Cohen D."/>
            <person name="Courty P.E."/>
            <person name="Coutinho P.M."/>
            <person name="Delaruelle C."/>
            <person name="Detter J.C."/>
            <person name="Deveau A."/>
            <person name="DiFazio S."/>
            <person name="Duplessis S."/>
            <person name="Fraissinet-Tachet L."/>
            <person name="Lucic E."/>
            <person name="Frey-Klett P."/>
            <person name="Fourrey C."/>
            <person name="Feussner I."/>
            <person name="Gay G."/>
            <person name="Grimwood J."/>
            <person name="Hoegger P.J."/>
            <person name="Jain P."/>
            <person name="Kilaru S."/>
            <person name="Labbe J."/>
            <person name="Lin Y.C."/>
            <person name="Legue V."/>
            <person name="Le Tacon F."/>
            <person name="Marmeisse R."/>
            <person name="Melayah D."/>
            <person name="Montanini B."/>
            <person name="Muratet M."/>
            <person name="Nehls U."/>
            <person name="Niculita-Hirzel H."/>
            <person name="Oudot-Le Secq M.P."/>
            <person name="Peter M."/>
            <person name="Quesneville H."/>
            <person name="Rajashekar B."/>
            <person name="Reich M."/>
            <person name="Rouhier N."/>
            <person name="Schmutz J."/>
            <person name="Yin T."/>
            <person name="Chalot M."/>
            <person name="Henrissat B."/>
            <person name="Kuees U."/>
            <person name="Lucas S."/>
            <person name="Van de Peer Y."/>
            <person name="Podila G.K."/>
            <person name="Polle A."/>
            <person name="Pukkila P.J."/>
            <person name="Richardson P.M."/>
            <person name="Rouze P."/>
            <person name="Sanders I.R."/>
            <person name="Stajich J.E."/>
            <person name="Tunlid A."/>
            <person name="Tuskan G."/>
            <person name="Grigoriev I.V."/>
        </authorList>
    </citation>
    <scope>NUCLEOTIDE SEQUENCE [LARGE SCALE GENOMIC DNA]</scope>
    <source>
        <strain evidence="4">S238N-H82 / ATCC MYA-4686</strain>
    </source>
</reference>
<dbReference type="InParanoid" id="B0D4L2"/>
<proteinExistence type="predicted"/>
<feature type="coiled-coil region" evidence="1">
    <location>
        <begin position="34"/>
        <end position="68"/>
    </location>
</feature>
<name>B0D4L2_LACBS</name>